<dbReference type="Proteomes" id="UP000184171">
    <property type="component" value="Unassembled WGS sequence"/>
</dbReference>
<dbReference type="OrthoDB" id="163538at2"/>
<dbReference type="InterPro" id="IPR036890">
    <property type="entry name" value="HATPase_C_sf"/>
</dbReference>
<keyword evidence="3" id="KW-0808">Transferase</keyword>
<dbReference type="GO" id="GO:0004674">
    <property type="term" value="F:protein serine/threonine kinase activity"/>
    <property type="evidence" value="ECO:0007669"/>
    <property type="project" value="UniProtKB-KW"/>
</dbReference>
<evidence type="ECO:0000259" key="2">
    <source>
        <dbReference type="Pfam" id="PF13581"/>
    </source>
</evidence>
<dbReference type="STRING" id="1122189.SAMN02745165_00468"/>
<dbReference type="InterPro" id="IPR003594">
    <property type="entry name" value="HATPase_dom"/>
</dbReference>
<evidence type="ECO:0000256" key="1">
    <source>
        <dbReference type="ARBA" id="ARBA00022527"/>
    </source>
</evidence>
<dbReference type="CDD" id="cd16936">
    <property type="entry name" value="HATPase_RsbW-like"/>
    <property type="match status" value="1"/>
</dbReference>
<reference evidence="3 4" key="1">
    <citation type="submission" date="2016-11" db="EMBL/GenBank/DDBJ databases">
        <authorList>
            <person name="Jaros S."/>
            <person name="Januszkiewicz K."/>
            <person name="Wedrychowicz H."/>
        </authorList>
    </citation>
    <scope>NUCLEOTIDE SEQUENCE [LARGE SCALE GENOMIC DNA]</scope>
    <source>
        <strain evidence="3 4">DSM 5091</strain>
    </source>
</reference>
<name>A0A1M6CBF7_MALRU</name>
<dbReference type="Pfam" id="PF13581">
    <property type="entry name" value="HATPase_c_2"/>
    <property type="match status" value="1"/>
</dbReference>
<dbReference type="InterPro" id="IPR050267">
    <property type="entry name" value="Anti-sigma-factor_SerPK"/>
</dbReference>
<dbReference type="AlphaFoldDB" id="A0A1M6CBF7"/>
<organism evidence="3 4">
    <name type="scientific">Malonomonas rubra DSM 5091</name>
    <dbReference type="NCBI Taxonomy" id="1122189"/>
    <lineage>
        <taxon>Bacteria</taxon>
        <taxon>Pseudomonadati</taxon>
        <taxon>Thermodesulfobacteriota</taxon>
        <taxon>Desulfuromonadia</taxon>
        <taxon>Desulfuromonadales</taxon>
        <taxon>Geopsychrobacteraceae</taxon>
        <taxon>Malonomonas</taxon>
    </lineage>
</organism>
<dbReference type="RefSeq" id="WP_072905125.1">
    <property type="nucleotide sequence ID" value="NZ_FQZT01000001.1"/>
</dbReference>
<keyword evidence="1" id="KW-0723">Serine/threonine-protein kinase</keyword>
<evidence type="ECO:0000313" key="3">
    <source>
        <dbReference type="EMBL" id="SHI58151.1"/>
    </source>
</evidence>
<dbReference type="PANTHER" id="PTHR35526:SF3">
    <property type="entry name" value="ANTI-SIGMA-F FACTOR RSBW"/>
    <property type="match status" value="1"/>
</dbReference>
<dbReference type="Gene3D" id="3.30.565.10">
    <property type="entry name" value="Histidine kinase-like ATPase, C-terminal domain"/>
    <property type="match status" value="1"/>
</dbReference>
<protein>
    <submittedName>
        <fullName evidence="3">Serine/threonine-protein kinase RsbW</fullName>
    </submittedName>
</protein>
<dbReference type="SUPFAM" id="SSF55874">
    <property type="entry name" value="ATPase domain of HSP90 chaperone/DNA topoisomerase II/histidine kinase"/>
    <property type="match status" value="1"/>
</dbReference>
<feature type="domain" description="Histidine kinase/HSP90-like ATPase" evidence="2">
    <location>
        <begin position="40"/>
        <end position="137"/>
    </location>
</feature>
<dbReference type="PANTHER" id="PTHR35526">
    <property type="entry name" value="ANTI-SIGMA-F FACTOR RSBW-RELATED"/>
    <property type="match status" value="1"/>
</dbReference>
<accession>A0A1M6CBF7</accession>
<gene>
    <name evidence="3" type="ORF">SAMN02745165_00468</name>
</gene>
<sequence length="140" mass="15575">MSSQIDIDITVPNQTRYLGMIGKIGESLAYTLGNYQGDREELAYHLNLVLTEAMANAICHANACDPTKEVKVSISASDKSLIIRVFDHGQGFDIQQLSKEKVKDTDEGGRGVQIIFKLMDQVQYLKKGSGHVLEMIKHLH</sequence>
<keyword evidence="3" id="KW-0418">Kinase</keyword>
<dbReference type="EMBL" id="FQZT01000001">
    <property type="protein sequence ID" value="SHI58151.1"/>
    <property type="molecule type" value="Genomic_DNA"/>
</dbReference>
<keyword evidence="4" id="KW-1185">Reference proteome</keyword>
<proteinExistence type="predicted"/>
<evidence type="ECO:0000313" key="4">
    <source>
        <dbReference type="Proteomes" id="UP000184171"/>
    </source>
</evidence>